<evidence type="ECO:0000256" key="6">
    <source>
        <dbReference type="ARBA" id="ARBA00047334"/>
    </source>
</evidence>
<feature type="binding site" evidence="9">
    <location>
        <position position="166"/>
    </location>
    <ligand>
        <name>2-[(2R,5Z)-2-carboxy-4-methylthiazol-5(2H)-ylidene]ethyl phosphate</name>
        <dbReference type="ChEBI" id="CHEBI:62899"/>
    </ligand>
</feature>
<proteinExistence type="inferred from homology"/>
<evidence type="ECO:0000256" key="2">
    <source>
        <dbReference type="ARBA" id="ARBA00022679"/>
    </source>
</evidence>
<comment type="catalytic activity">
    <reaction evidence="6 9 10">
        <text>4-methyl-5-(2-phosphooxyethyl)-thiazole + 4-amino-2-methyl-5-(diphosphooxymethyl)pyrimidine + H(+) = thiamine phosphate + diphosphate</text>
        <dbReference type="Rhea" id="RHEA:22328"/>
        <dbReference type="ChEBI" id="CHEBI:15378"/>
        <dbReference type="ChEBI" id="CHEBI:33019"/>
        <dbReference type="ChEBI" id="CHEBI:37575"/>
        <dbReference type="ChEBI" id="CHEBI:57841"/>
        <dbReference type="ChEBI" id="CHEBI:58296"/>
        <dbReference type="EC" id="2.5.1.3"/>
    </reaction>
</comment>
<feature type="binding site" evidence="9">
    <location>
        <position position="109"/>
    </location>
    <ligand>
        <name>4-amino-2-methyl-5-(diphosphooxymethyl)pyrimidine</name>
        <dbReference type="ChEBI" id="CHEBI:57841"/>
    </ligand>
</feature>
<dbReference type="Gene3D" id="3.20.20.70">
    <property type="entry name" value="Aldolase class I"/>
    <property type="match status" value="1"/>
</dbReference>
<feature type="binding site" evidence="9">
    <location>
        <begin position="38"/>
        <end position="42"/>
    </location>
    <ligand>
        <name>4-amino-2-methyl-5-(diphosphooxymethyl)pyrimidine</name>
        <dbReference type="ChEBI" id="CHEBI:57841"/>
    </ligand>
</feature>
<dbReference type="GO" id="GO:0000287">
    <property type="term" value="F:magnesium ion binding"/>
    <property type="evidence" value="ECO:0007669"/>
    <property type="project" value="UniProtKB-UniRule"/>
</dbReference>
<accession>A0A5P1RFB2</accession>
<evidence type="ECO:0000256" key="1">
    <source>
        <dbReference type="ARBA" id="ARBA00005165"/>
    </source>
</evidence>
<evidence type="ECO:0000256" key="3">
    <source>
        <dbReference type="ARBA" id="ARBA00022723"/>
    </source>
</evidence>
<dbReference type="Proteomes" id="UP000324760">
    <property type="component" value="Chromosome"/>
</dbReference>
<dbReference type="GO" id="GO:0004789">
    <property type="term" value="F:thiamine-phosphate diphosphorylase activity"/>
    <property type="evidence" value="ECO:0007669"/>
    <property type="project" value="UniProtKB-UniRule"/>
</dbReference>
<evidence type="ECO:0000256" key="5">
    <source>
        <dbReference type="ARBA" id="ARBA00022977"/>
    </source>
</evidence>
<feature type="binding site" evidence="9">
    <location>
        <position position="90"/>
    </location>
    <ligand>
        <name>Mg(2+)</name>
        <dbReference type="ChEBI" id="CHEBI:18420"/>
    </ligand>
</feature>
<dbReference type="KEGG" id="ncu:F0U83_15095"/>
<dbReference type="InterPro" id="IPR022998">
    <property type="entry name" value="ThiamineP_synth_TenI"/>
</dbReference>
<dbReference type="GO" id="GO:0005737">
    <property type="term" value="C:cytoplasm"/>
    <property type="evidence" value="ECO:0007669"/>
    <property type="project" value="TreeGrafter"/>
</dbReference>
<feature type="binding site" evidence="9">
    <location>
        <position position="139"/>
    </location>
    <ligand>
        <name>4-amino-2-methyl-5-(diphosphooxymethyl)pyrimidine</name>
        <dbReference type="ChEBI" id="CHEBI:57841"/>
    </ligand>
</feature>
<comment type="catalytic activity">
    <reaction evidence="8 9 10">
        <text>2-[(2R,5Z)-2-carboxy-4-methylthiazol-5(2H)-ylidene]ethyl phosphate + 4-amino-2-methyl-5-(diphosphooxymethyl)pyrimidine + 2 H(+) = thiamine phosphate + CO2 + diphosphate</text>
        <dbReference type="Rhea" id="RHEA:47844"/>
        <dbReference type="ChEBI" id="CHEBI:15378"/>
        <dbReference type="ChEBI" id="CHEBI:16526"/>
        <dbReference type="ChEBI" id="CHEBI:33019"/>
        <dbReference type="ChEBI" id="CHEBI:37575"/>
        <dbReference type="ChEBI" id="CHEBI:57841"/>
        <dbReference type="ChEBI" id="CHEBI:62899"/>
        <dbReference type="EC" id="2.5.1.3"/>
    </reaction>
</comment>
<protein>
    <recommendedName>
        <fullName evidence="9">Thiamine-phosphate synthase</fullName>
        <shortName evidence="9">TP synthase</shortName>
        <shortName evidence="9">TPS</shortName>
        <ecNumber evidence="9">2.5.1.3</ecNumber>
    </recommendedName>
    <alternativeName>
        <fullName evidence="9">Thiamine-phosphate pyrophosphorylase</fullName>
        <shortName evidence="9">TMP pyrophosphorylase</shortName>
        <shortName evidence="9">TMP-PPase</shortName>
    </alternativeName>
</protein>
<dbReference type="SUPFAM" id="SSF51391">
    <property type="entry name" value="Thiamin phosphate synthase"/>
    <property type="match status" value="1"/>
</dbReference>
<dbReference type="GO" id="GO:0009228">
    <property type="term" value="P:thiamine biosynthetic process"/>
    <property type="evidence" value="ECO:0007669"/>
    <property type="project" value="UniProtKB-KW"/>
</dbReference>
<keyword evidence="3 9" id="KW-0479">Metal-binding</keyword>
<evidence type="ECO:0000256" key="8">
    <source>
        <dbReference type="ARBA" id="ARBA00047883"/>
    </source>
</evidence>
<evidence type="ECO:0000259" key="12">
    <source>
        <dbReference type="Pfam" id="PF02581"/>
    </source>
</evidence>
<evidence type="ECO:0000256" key="10">
    <source>
        <dbReference type="RuleBase" id="RU003826"/>
    </source>
</evidence>
<comment type="pathway">
    <text evidence="1 9 11">Cofactor biosynthesis; thiamine diphosphate biosynthesis; thiamine phosphate from 4-amino-2-methyl-5-diphosphomethylpyrimidine and 4-methyl-5-(2-phosphoethyl)-thiazole: step 1/1.</text>
</comment>
<dbReference type="EC" id="2.5.1.3" evidence="9"/>
<feature type="binding site" evidence="9">
    <location>
        <position position="71"/>
    </location>
    <ligand>
        <name>Mg(2+)</name>
        <dbReference type="ChEBI" id="CHEBI:18420"/>
    </ligand>
</feature>
<evidence type="ECO:0000256" key="7">
    <source>
        <dbReference type="ARBA" id="ARBA00047851"/>
    </source>
</evidence>
<keyword evidence="4 9" id="KW-0460">Magnesium</keyword>
<keyword evidence="2 9" id="KW-0808">Transferase</keyword>
<feature type="binding site" evidence="9">
    <location>
        <position position="70"/>
    </location>
    <ligand>
        <name>4-amino-2-methyl-5-(diphosphooxymethyl)pyrimidine</name>
        <dbReference type="ChEBI" id="CHEBI:57841"/>
    </ligand>
</feature>
<dbReference type="NCBIfam" id="TIGR00693">
    <property type="entry name" value="thiE"/>
    <property type="match status" value="1"/>
</dbReference>
<dbReference type="InterPro" id="IPR034291">
    <property type="entry name" value="TMP_synthase"/>
</dbReference>
<keyword evidence="14" id="KW-1185">Reference proteome</keyword>
<gene>
    <name evidence="9" type="primary">thiE</name>
    <name evidence="13" type="ORF">F0U83_15095</name>
</gene>
<dbReference type="EMBL" id="CP043869">
    <property type="protein sequence ID" value="QEQ97932.1"/>
    <property type="molecule type" value="Genomic_DNA"/>
</dbReference>
<comment type="function">
    <text evidence="9">Condenses 4-methyl-5-(beta-hydroxyethyl)thiazole monophosphate (THZ-P) and 2-methyl-4-amino-5-hydroxymethyl pyrimidine pyrophosphate (HMP-PP) to form thiamine monophosphate (TMP).</text>
</comment>
<dbReference type="PANTHER" id="PTHR20857:SF15">
    <property type="entry name" value="THIAMINE-PHOSPHATE SYNTHASE"/>
    <property type="match status" value="1"/>
</dbReference>
<comment type="caution">
    <text evidence="9">Lacks conserved residue(s) required for the propagation of feature annotation.</text>
</comment>
<evidence type="ECO:0000256" key="4">
    <source>
        <dbReference type="ARBA" id="ARBA00022842"/>
    </source>
</evidence>
<dbReference type="OrthoDB" id="9789949at2"/>
<evidence type="ECO:0000313" key="14">
    <source>
        <dbReference type="Proteomes" id="UP000324760"/>
    </source>
</evidence>
<evidence type="ECO:0000313" key="13">
    <source>
        <dbReference type="EMBL" id="QEQ97932.1"/>
    </source>
</evidence>
<dbReference type="Pfam" id="PF02581">
    <property type="entry name" value="TMP-TENI"/>
    <property type="match status" value="1"/>
</dbReference>
<reference evidence="13 14" key="1">
    <citation type="journal article" date="2019" name="Biochem. Eng. J.">
        <title>Metabolic engineering of the marine bacteria Neptunomonas concharum for the production of acetoin and meso-2,3-butanediol from acetate.</title>
        <authorList>
            <person name="Li W."/>
            <person name="Pu N."/>
            <person name="Liu C.-X."/>
            <person name="Yuan Q.-P."/>
            <person name="Li Z.-J."/>
        </authorList>
    </citation>
    <scope>NUCLEOTIDE SEQUENCE [LARGE SCALE GENOMIC DNA]</scope>
    <source>
        <strain evidence="13 14">JCM17730</strain>
    </source>
</reference>
<dbReference type="InterPro" id="IPR036206">
    <property type="entry name" value="ThiamineP_synth_sf"/>
</dbReference>
<comment type="catalytic activity">
    <reaction evidence="7 9 10">
        <text>2-(2-carboxy-4-methylthiazol-5-yl)ethyl phosphate + 4-amino-2-methyl-5-(diphosphooxymethyl)pyrimidine + 2 H(+) = thiamine phosphate + CO2 + diphosphate</text>
        <dbReference type="Rhea" id="RHEA:47848"/>
        <dbReference type="ChEBI" id="CHEBI:15378"/>
        <dbReference type="ChEBI" id="CHEBI:16526"/>
        <dbReference type="ChEBI" id="CHEBI:33019"/>
        <dbReference type="ChEBI" id="CHEBI:37575"/>
        <dbReference type="ChEBI" id="CHEBI:57841"/>
        <dbReference type="ChEBI" id="CHEBI:62890"/>
        <dbReference type="EC" id="2.5.1.3"/>
    </reaction>
</comment>
<dbReference type="HAMAP" id="MF_00097">
    <property type="entry name" value="TMP_synthase"/>
    <property type="match status" value="1"/>
</dbReference>
<organism evidence="13 14">
    <name type="scientific">Neptunomonas concharum</name>
    <dbReference type="NCBI Taxonomy" id="1031538"/>
    <lineage>
        <taxon>Bacteria</taxon>
        <taxon>Pseudomonadati</taxon>
        <taxon>Pseudomonadota</taxon>
        <taxon>Gammaproteobacteria</taxon>
        <taxon>Oceanospirillales</taxon>
        <taxon>Oceanospirillaceae</taxon>
        <taxon>Neptunomonas</taxon>
    </lineage>
</organism>
<comment type="cofactor">
    <cofactor evidence="9">
        <name>Mg(2+)</name>
        <dbReference type="ChEBI" id="CHEBI:18420"/>
    </cofactor>
    <text evidence="9">Binds 1 Mg(2+) ion per subunit.</text>
</comment>
<dbReference type="AlphaFoldDB" id="A0A5P1RFB2"/>
<dbReference type="RefSeq" id="WP_138989091.1">
    <property type="nucleotide sequence ID" value="NZ_CP043869.1"/>
</dbReference>
<dbReference type="InterPro" id="IPR013785">
    <property type="entry name" value="Aldolase_TIM"/>
</dbReference>
<sequence>MNSLKGLYAITDSTLMPDDDTLLCQVEDAILGGAQIIQYRDKSNDKGKRLRQASALNSLCEHHQRYFIINDDIELAFSCGASGVHLGQSDGSLSDAKSRLSANAIIGVTCHDSLSLAQKAEKQGASYVAFGAFFRSQTKPHAIPAPLTLLQEARQQLSSPIVAIGGITVDNAHQVIAAGADMVAVVHSLFTAPSVTQQAQAFADVFK</sequence>
<evidence type="ECO:0000256" key="11">
    <source>
        <dbReference type="RuleBase" id="RU004253"/>
    </source>
</evidence>
<evidence type="ECO:0000256" key="9">
    <source>
        <dbReference type="HAMAP-Rule" id="MF_00097"/>
    </source>
</evidence>
<dbReference type="PANTHER" id="PTHR20857">
    <property type="entry name" value="THIAMINE-PHOSPHATE PYROPHOSPHORYLASE"/>
    <property type="match status" value="1"/>
</dbReference>
<dbReference type="CDD" id="cd00564">
    <property type="entry name" value="TMP_TenI"/>
    <property type="match status" value="1"/>
</dbReference>
<dbReference type="UniPathway" id="UPA00060">
    <property type="reaction ID" value="UER00141"/>
</dbReference>
<name>A0A5P1RFB2_9GAMM</name>
<feature type="binding site" evidence="9">
    <location>
        <begin position="136"/>
        <end position="138"/>
    </location>
    <ligand>
        <name>2-[(2R,5Z)-2-carboxy-4-methylthiazol-5(2H)-ylidene]ethyl phosphate</name>
        <dbReference type="ChEBI" id="CHEBI:62899"/>
    </ligand>
</feature>
<feature type="domain" description="Thiamine phosphate synthase/TenI" evidence="12">
    <location>
        <begin position="7"/>
        <end position="188"/>
    </location>
</feature>
<keyword evidence="5 9" id="KW-0784">Thiamine biosynthesis</keyword>
<dbReference type="GO" id="GO:0009229">
    <property type="term" value="P:thiamine diphosphate biosynthetic process"/>
    <property type="evidence" value="ECO:0007669"/>
    <property type="project" value="UniProtKB-UniRule"/>
</dbReference>
<comment type="similarity">
    <text evidence="9 10">Belongs to the thiamine-phosphate synthase family.</text>
</comment>